<reference evidence="1 2" key="1">
    <citation type="journal article" date="2019" name="Sci. Rep.">
        <title>Orb-weaving spider Araneus ventricosus genome elucidates the spidroin gene catalogue.</title>
        <authorList>
            <person name="Kono N."/>
            <person name="Nakamura H."/>
            <person name="Ohtoshi R."/>
            <person name="Moran D.A.P."/>
            <person name="Shinohara A."/>
            <person name="Yoshida Y."/>
            <person name="Fujiwara M."/>
            <person name="Mori M."/>
            <person name="Tomita M."/>
            <person name="Arakawa K."/>
        </authorList>
    </citation>
    <scope>NUCLEOTIDE SEQUENCE [LARGE SCALE GENOMIC DNA]</scope>
</reference>
<dbReference type="AlphaFoldDB" id="A0A4Y2AUI1"/>
<dbReference type="Proteomes" id="UP000499080">
    <property type="component" value="Unassembled WGS sequence"/>
</dbReference>
<organism evidence="1 2">
    <name type="scientific">Araneus ventricosus</name>
    <name type="common">Orbweaver spider</name>
    <name type="synonym">Epeira ventricosa</name>
    <dbReference type="NCBI Taxonomy" id="182803"/>
    <lineage>
        <taxon>Eukaryota</taxon>
        <taxon>Metazoa</taxon>
        <taxon>Ecdysozoa</taxon>
        <taxon>Arthropoda</taxon>
        <taxon>Chelicerata</taxon>
        <taxon>Arachnida</taxon>
        <taxon>Araneae</taxon>
        <taxon>Araneomorphae</taxon>
        <taxon>Entelegynae</taxon>
        <taxon>Araneoidea</taxon>
        <taxon>Araneidae</taxon>
        <taxon>Araneus</taxon>
    </lineage>
</organism>
<evidence type="ECO:0000313" key="1">
    <source>
        <dbReference type="EMBL" id="GBL83490.1"/>
    </source>
</evidence>
<comment type="caution">
    <text evidence="1">The sequence shown here is derived from an EMBL/GenBank/DDBJ whole genome shotgun (WGS) entry which is preliminary data.</text>
</comment>
<dbReference type="EMBL" id="BGPR01000033">
    <property type="protein sequence ID" value="GBL83490.1"/>
    <property type="molecule type" value="Genomic_DNA"/>
</dbReference>
<accession>A0A4Y2AUI1</accession>
<proteinExistence type="predicted"/>
<sequence>MDPSASFPLFSSLRVVGDTNGRPPISSLRVPFNTLTPNPAVTGHATSILVGRIWVGCCSEREEKTMGRVVIKGTLRGEIRDERPAVHISHHP</sequence>
<name>A0A4Y2AUI1_ARAVE</name>
<protein>
    <submittedName>
        <fullName evidence="1">Uncharacterized protein</fullName>
    </submittedName>
</protein>
<evidence type="ECO:0000313" key="2">
    <source>
        <dbReference type="Proteomes" id="UP000499080"/>
    </source>
</evidence>
<keyword evidence="2" id="KW-1185">Reference proteome</keyword>
<gene>
    <name evidence="1" type="ORF">AVEN_196344_1</name>
</gene>